<dbReference type="PROSITE" id="PS00139">
    <property type="entry name" value="THIOL_PROTEASE_CYS"/>
    <property type="match status" value="1"/>
</dbReference>
<dbReference type="EMBL" id="GG738864">
    <property type="protein sequence ID" value="EFC45112.1"/>
    <property type="molecule type" value="Genomic_DNA"/>
</dbReference>
<dbReference type="GO" id="GO:0008234">
    <property type="term" value="F:cysteine-type peptidase activity"/>
    <property type="evidence" value="ECO:0007669"/>
    <property type="project" value="InterPro"/>
</dbReference>
<protein>
    <submittedName>
        <fullName evidence="3">Predicted protein</fullName>
    </submittedName>
</protein>
<dbReference type="InterPro" id="IPR013128">
    <property type="entry name" value="Peptidase_C1A"/>
</dbReference>
<gene>
    <name evidence="3" type="ORF">NAEGRDRAFT_33120</name>
</gene>
<evidence type="ECO:0000256" key="1">
    <source>
        <dbReference type="ARBA" id="ARBA00008455"/>
    </source>
</evidence>
<dbReference type="PANTHER" id="PTHR12411">
    <property type="entry name" value="CYSTEINE PROTEASE FAMILY C1-RELATED"/>
    <property type="match status" value="1"/>
</dbReference>
<dbReference type="PRINTS" id="PR00705">
    <property type="entry name" value="PAPAIN"/>
</dbReference>
<dbReference type="InterPro" id="IPR000668">
    <property type="entry name" value="Peptidase_C1A_C"/>
</dbReference>
<dbReference type="KEGG" id="ngr:NAEGRDRAFT_33120"/>
<dbReference type="GO" id="GO:0006508">
    <property type="term" value="P:proteolysis"/>
    <property type="evidence" value="ECO:0007669"/>
    <property type="project" value="InterPro"/>
</dbReference>
<dbReference type="SMART" id="SM00645">
    <property type="entry name" value="Pept_C1"/>
    <property type="match status" value="1"/>
</dbReference>
<dbReference type="RefSeq" id="XP_002677856.1">
    <property type="nucleotide sequence ID" value="XM_002677810.1"/>
</dbReference>
<dbReference type="OrthoDB" id="640249at2759"/>
<dbReference type="Proteomes" id="UP000006671">
    <property type="component" value="Unassembled WGS sequence"/>
</dbReference>
<name>D2VDB1_NAEGR</name>
<accession>D2VDB1</accession>
<dbReference type="InParanoid" id="D2VDB1"/>
<dbReference type="Gene3D" id="3.90.70.10">
    <property type="entry name" value="Cysteine proteinases"/>
    <property type="match status" value="1"/>
</dbReference>
<dbReference type="Pfam" id="PF00112">
    <property type="entry name" value="Peptidase_C1"/>
    <property type="match status" value="1"/>
</dbReference>
<dbReference type="SUPFAM" id="SSF54001">
    <property type="entry name" value="Cysteine proteinases"/>
    <property type="match status" value="1"/>
</dbReference>
<dbReference type="OMA" id="WANCTFL"/>
<dbReference type="InterPro" id="IPR038765">
    <property type="entry name" value="Papain-like_cys_pep_sf"/>
</dbReference>
<dbReference type="InterPro" id="IPR025661">
    <property type="entry name" value="Pept_asp_AS"/>
</dbReference>
<dbReference type="CDD" id="cd02620">
    <property type="entry name" value="Peptidase_C1A_CathepsinB"/>
    <property type="match status" value="1"/>
</dbReference>
<feature type="domain" description="Peptidase C1A papain C-terminal" evidence="2">
    <location>
        <begin position="2"/>
        <end position="224"/>
    </location>
</feature>
<dbReference type="AlphaFoldDB" id="D2VDB1"/>
<evidence type="ECO:0000313" key="3">
    <source>
        <dbReference type="EMBL" id="EFC45112.1"/>
    </source>
</evidence>
<dbReference type="InterPro" id="IPR000169">
    <property type="entry name" value="Pept_cys_AS"/>
</dbReference>
<evidence type="ECO:0000259" key="2">
    <source>
        <dbReference type="SMART" id="SM00645"/>
    </source>
</evidence>
<reference evidence="3 4" key="1">
    <citation type="journal article" date="2010" name="Cell">
        <title>The genome of Naegleria gruberi illuminates early eukaryotic versatility.</title>
        <authorList>
            <person name="Fritz-Laylin L.K."/>
            <person name="Prochnik S.E."/>
            <person name="Ginger M.L."/>
            <person name="Dacks J.B."/>
            <person name="Carpenter M.L."/>
            <person name="Field M.C."/>
            <person name="Kuo A."/>
            <person name="Paredez A."/>
            <person name="Chapman J."/>
            <person name="Pham J."/>
            <person name="Shu S."/>
            <person name="Neupane R."/>
            <person name="Cipriano M."/>
            <person name="Mancuso J."/>
            <person name="Tu H."/>
            <person name="Salamov A."/>
            <person name="Lindquist E."/>
            <person name="Shapiro H."/>
            <person name="Lucas S."/>
            <person name="Grigoriev I.V."/>
            <person name="Cande W.Z."/>
            <person name="Fulton C."/>
            <person name="Rokhsar D.S."/>
            <person name="Dawson S.C."/>
        </authorList>
    </citation>
    <scope>NUCLEOTIDE SEQUENCE [LARGE SCALE GENOMIC DNA]</scope>
    <source>
        <strain evidence="3 4">NEG-M</strain>
    </source>
</reference>
<dbReference type="eggNOG" id="KOG1543">
    <property type="taxonomic scope" value="Eukaryota"/>
</dbReference>
<organism evidence="4">
    <name type="scientific">Naegleria gruberi</name>
    <name type="common">Amoeba</name>
    <dbReference type="NCBI Taxonomy" id="5762"/>
    <lineage>
        <taxon>Eukaryota</taxon>
        <taxon>Discoba</taxon>
        <taxon>Heterolobosea</taxon>
        <taxon>Tetramitia</taxon>
        <taxon>Eutetramitia</taxon>
        <taxon>Vahlkampfiidae</taxon>
        <taxon>Naegleria</taxon>
    </lineage>
</organism>
<dbReference type="PROSITE" id="PS00640">
    <property type="entry name" value="THIOL_PROTEASE_ASN"/>
    <property type="match status" value="1"/>
</dbReference>
<comment type="similarity">
    <text evidence="1">Belongs to the peptidase C1 family.</text>
</comment>
<evidence type="ECO:0000313" key="4">
    <source>
        <dbReference type="Proteomes" id="UP000006671"/>
    </source>
</evidence>
<dbReference type="VEuPathDB" id="AmoebaDB:NAEGRDRAFT_33120"/>
<sequence>MNIAEFDSRQKWPNCVHPIRDQGNCGSCYSFASSEVMSDRFCIFSNGSVNVVLSPQDLVTCSWYSFGCNGGIPGLVFDYIHKDGLVSDACFPYLSYDGNTHVKCPDFCYNNKTKSFKSDKHFADKVYHVGEFLEDKAKRVLEIQKEILTHGPVNADFMVYSDFTVYKSGVYRHQTGSFEGIHAVKIIGWGTENGVDYWLIANSWGTTFGLQGFFKIVRGGKFIHLEEKSSN</sequence>
<proteinExistence type="inferred from homology"/>
<dbReference type="GeneID" id="8857062"/>
<keyword evidence="4" id="KW-1185">Reference proteome</keyword>